<sequence>MASTRSRVKLLHETKVKEDSTYIRPSQNGARSKRQREEKEVLANHQLLQCSKPSKSRRRSLTLKTGHADKAEPGHQEPIPDTTRIAGVHNTGACAPSPPPAAHEIHCSPRASCDVITVPFSSKNFDPLRKDNVAMVRNMLAISGQRAMGSEPMGRQQQFQQLHTSLKSSAITGVGRSIYISGLPGTGKSFTVSRALGALRSECELEPTSISINCMALADTKDIYSVLMAELVQLMRPGKTGNQQVHVSTQALGGSMEAYPKLVELLQSMGSRDYQLTGKAGRGDSKQSTRSGRLLIIVLEEVDRLLDKGPEEVYKLFMLPHISGVHVALVAIANSLDLTERMLPALKCRGMSPDFVCFPAYSKTQIHCILSSTMDQLPWKVFDDSALELVARSISGSTGDLRQAFKVCRSAFDLLVEDHKIRASALVNNDPAVAAPAPKSSVPSTASGPRCLVGVREMLTAVRQLSGSSGSSTSVATVKALPSLQQLVLLAVSLTVAGAEAASVAVKEAEEAGVSSASVSYAASRAKKYVNPFSSRKDECGGTCGTGSSAASVSQPSASRPSSQVNPVGGCPTGMSSKVGLRGLSGDAALRVSTREVYDRYCGLSKEMMMKSVPLQEFMHVCVLLGEQALVNLAGGAAGNAARRGGRGVQSQGGKISLKVLAGDVKTALASNPLYKNVIGTER</sequence>
<protein>
    <recommendedName>
        <fullName evidence="3">AAA+ ATPase domain-containing protein</fullName>
    </recommendedName>
</protein>
<dbReference type="STRING" id="1157962.A0A250XQS9"/>
<gene>
    <name evidence="4" type="ORF">CEUSTIGMA_g12822.t1</name>
</gene>
<feature type="compositionally biased region" description="Basic and acidic residues" evidence="2">
    <location>
        <begin position="10"/>
        <end position="21"/>
    </location>
</feature>
<dbReference type="Gene3D" id="1.10.8.60">
    <property type="match status" value="1"/>
</dbReference>
<evidence type="ECO:0000256" key="1">
    <source>
        <dbReference type="ARBA" id="ARBA00022705"/>
    </source>
</evidence>
<name>A0A250XQS9_9CHLO</name>
<dbReference type="InterPro" id="IPR027417">
    <property type="entry name" value="P-loop_NTPase"/>
</dbReference>
<feature type="region of interest" description="Disordered" evidence="2">
    <location>
        <begin position="52"/>
        <end position="80"/>
    </location>
</feature>
<organism evidence="4 5">
    <name type="scientific">Chlamydomonas eustigma</name>
    <dbReference type="NCBI Taxonomy" id="1157962"/>
    <lineage>
        <taxon>Eukaryota</taxon>
        <taxon>Viridiplantae</taxon>
        <taxon>Chlorophyta</taxon>
        <taxon>core chlorophytes</taxon>
        <taxon>Chlorophyceae</taxon>
        <taxon>CS clade</taxon>
        <taxon>Chlamydomonadales</taxon>
        <taxon>Chlamydomonadaceae</taxon>
        <taxon>Chlamydomonas</taxon>
    </lineage>
</organism>
<dbReference type="Gene3D" id="3.40.50.300">
    <property type="entry name" value="P-loop containing nucleotide triphosphate hydrolases"/>
    <property type="match status" value="1"/>
</dbReference>
<dbReference type="EMBL" id="BEGY01000167">
    <property type="protein sequence ID" value="GAX85406.1"/>
    <property type="molecule type" value="Genomic_DNA"/>
</dbReference>
<dbReference type="GO" id="GO:0033314">
    <property type="term" value="P:mitotic DNA replication checkpoint signaling"/>
    <property type="evidence" value="ECO:0007669"/>
    <property type="project" value="TreeGrafter"/>
</dbReference>
<dbReference type="PANTHER" id="PTHR10763">
    <property type="entry name" value="CELL DIVISION CONTROL PROTEIN 6-RELATED"/>
    <property type="match status" value="1"/>
</dbReference>
<keyword evidence="1" id="KW-0235">DNA replication</keyword>
<dbReference type="GO" id="GO:0006270">
    <property type="term" value="P:DNA replication initiation"/>
    <property type="evidence" value="ECO:0007669"/>
    <property type="project" value="TreeGrafter"/>
</dbReference>
<dbReference type="Proteomes" id="UP000232323">
    <property type="component" value="Unassembled WGS sequence"/>
</dbReference>
<feature type="domain" description="AAA+ ATPase" evidence="3">
    <location>
        <begin position="174"/>
        <end position="349"/>
    </location>
</feature>
<reference evidence="4 5" key="1">
    <citation type="submission" date="2017-08" db="EMBL/GenBank/DDBJ databases">
        <title>Acidophilic green algal genome provides insights into adaptation to an acidic environment.</title>
        <authorList>
            <person name="Hirooka S."/>
            <person name="Hirose Y."/>
            <person name="Kanesaki Y."/>
            <person name="Higuchi S."/>
            <person name="Fujiwara T."/>
            <person name="Onuma R."/>
            <person name="Era A."/>
            <person name="Ohbayashi R."/>
            <person name="Uzuka A."/>
            <person name="Nozaki H."/>
            <person name="Yoshikawa H."/>
            <person name="Miyagishima S.Y."/>
        </authorList>
    </citation>
    <scope>NUCLEOTIDE SEQUENCE [LARGE SCALE GENOMIC DNA]</scope>
    <source>
        <strain evidence="4 5">NIES-2499</strain>
    </source>
</reference>
<dbReference type="InterPro" id="IPR050311">
    <property type="entry name" value="ORC1/CDC6"/>
</dbReference>
<dbReference type="InterPro" id="IPR003593">
    <property type="entry name" value="AAA+_ATPase"/>
</dbReference>
<accession>A0A250XQS9</accession>
<proteinExistence type="predicted"/>
<comment type="caution">
    <text evidence="4">The sequence shown here is derived from an EMBL/GenBank/DDBJ whole genome shotgun (WGS) entry which is preliminary data.</text>
</comment>
<evidence type="ECO:0000259" key="3">
    <source>
        <dbReference type="SMART" id="SM00382"/>
    </source>
</evidence>
<evidence type="ECO:0000313" key="4">
    <source>
        <dbReference type="EMBL" id="GAX85406.1"/>
    </source>
</evidence>
<dbReference type="PANTHER" id="PTHR10763:SF26">
    <property type="entry name" value="CELL DIVISION CONTROL PROTEIN 6 HOMOLOG"/>
    <property type="match status" value="1"/>
</dbReference>
<evidence type="ECO:0000256" key="2">
    <source>
        <dbReference type="SAM" id="MobiDB-lite"/>
    </source>
</evidence>
<feature type="compositionally biased region" description="Basic and acidic residues" evidence="2">
    <location>
        <begin position="66"/>
        <end position="75"/>
    </location>
</feature>
<dbReference type="GO" id="GO:0003688">
    <property type="term" value="F:DNA replication origin binding"/>
    <property type="evidence" value="ECO:0007669"/>
    <property type="project" value="TreeGrafter"/>
</dbReference>
<evidence type="ECO:0000313" key="5">
    <source>
        <dbReference type="Proteomes" id="UP000232323"/>
    </source>
</evidence>
<dbReference type="GO" id="GO:0005634">
    <property type="term" value="C:nucleus"/>
    <property type="evidence" value="ECO:0007669"/>
    <property type="project" value="TreeGrafter"/>
</dbReference>
<dbReference type="SUPFAM" id="SSF52540">
    <property type="entry name" value="P-loop containing nucleoside triphosphate hydrolases"/>
    <property type="match status" value="1"/>
</dbReference>
<feature type="region of interest" description="Disordered" evidence="2">
    <location>
        <begin position="545"/>
        <end position="569"/>
    </location>
</feature>
<keyword evidence="5" id="KW-1185">Reference proteome</keyword>
<dbReference type="OrthoDB" id="1926878at2759"/>
<dbReference type="SMART" id="SM00382">
    <property type="entry name" value="AAA"/>
    <property type="match status" value="1"/>
</dbReference>
<feature type="region of interest" description="Disordered" evidence="2">
    <location>
        <begin position="1"/>
        <end position="40"/>
    </location>
</feature>
<dbReference type="AlphaFoldDB" id="A0A250XQS9"/>
<feature type="compositionally biased region" description="Low complexity" evidence="2">
    <location>
        <begin position="546"/>
        <end position="565"/>
    </location>
</feature>